<keyword evidence="2" id="KW-1185">Reference proteome</keyword>
<evidence type="ECO:0000313" key="2">
    <source>
        <dbReference type="Proteomes" id="UP000789860"/>
    </source>
</evidence>
<accession>A0ACA9K3K8</accession>
<protein>
    <submittedName>
        <fullName evidence="1">9701_t:CDS:1</fullName>
    </submittedName>
</protein>
<dbReference type="Proteomes" id="UP000789860">
    <property type="component" value="Unassembled WGS sequence"/>
</dbReference>
<proteinExistence type="predicted"/>
<reference evidence="1" key="1">
    <citation type="submission" date="2021-06" db="EMBL/GenBank/DDBJ databases">
        <authorList>
            <person name="Kallberg Y."/>
            <person name="Tangrot J."/>
            <person name="Rosling A."/>
        </authorList>
    </citation>
    <scope>NUCLEOTIDE SEQUENCE</scope>
    <source>
        <strain evidence="1">AU212A</strain>
    </source>
</reference>
<organism evidence="1 2">
    <name type="scientific">Scutellospora calospora</name>
    <dbReference type="NCBI Taxonomy" id="85575"/>
    <lineage>
        <taxon>Eukaryota</taxon>
        <taxon>Fungi</taxon>
        <taxon>Fungi incertae sedis</taxon>
        <taxon>Mucoromycota</taxon>
        <taxon>Glomeromycotina</taxon>
        <taxon>Glomeromycetes</taxon>
        <taxon>Diversisporales</taxon>
        <taxon>Gigasporaceae</taxon>
        <taxon>Scutellospora</taxon>
    </lineage>
</organism>
<gene>
    <name evidence="1" type="ORF">SCALOS_LOCUS1138</name>
</gene>
<evidence type="ECO:0000313" key="1">
    <source>
        <dbReference type="EMBL" id="CAG8449976.1"/>
    </source>
</evidence>
<dbReference type="EMBL" id="CAJVPM010000707">
    <property type="protein sequence ID" value="CAG8449976.1"/>
    <property type="molecule type" value="Genomic_DNA"/>
</dbReference>
<name>A0ACA9K3K8_9GLOM</name>
<sequence length="344" mass="40568">MSNYRVVIRDLSVIIAKSDTMIKNGKRISEVLFDLDKKIQIVDDELNEFRHQSDNFFMTLSNEMKAITEEIEPRLFERFFYKSNRQLPNSSVNFIFKRLEVLDRKIPGILEQVKRILDAIYSVHNGTDNAQGCLIDGEREAEQALKEHWLGNIVDSMVRKRAEDELKRVRIIIKILKSIAPNLINFQTFLKQYRRNIQDVVKEVKGIPKKPTKEDIKYLKKMVENLEEKHAILSSAKNQCIYKSMDAYNEIYLEEELILEEQEKKFSYEVKESGYKPVPTVDTSNKNATFWDIFTLPFSIFLRFCKSQENDRSIWALPCSLLLRFWEFLLYCFNIYIEAIVGTN</sequence>
<comment type="caution">
    <text evidence="1">The sequence shown here is derived from an EMBL/GenBank/DDBJ whole genome shotgun (WGS) entry which is preliminary data.</text>
</comment>